<evidence type="ECO:0000256" key="3">
    <source>
        <dbReference type="PROSITE-ProRule" id="PRU10007"/>
    </source>
</evidence>
<dbReference type="InterPro" id="IPR016163">
    <property type="entry name" value="Ald_DH_C"/>
</dbReference>
<dbReference type="PANTHER" id="PTHR42991:SF1">
    <property type="entry name" value="ALDEHYDE DEHYDROGENASE"/>
    <property type="match status" value="1"/>
</dbReference>
<comment type="caution">
    <text evidence="6">The sequence shown here is derived from an EMBL/GenBank/DDBJ whole genome shotgun (WGS) entry which is preliminary data.</text>
</comment>
<proteinExistence type="inferred from homology"/>
<organism evidence="6 7">
    <name type="scientific">Catellatospora bangladeshensis</name>
    <dbReference type="NCBI Taxonomy" id="310355"/>
    <lineage>
        <taxon>Bacteria</taxon>
        <taxon>Bacillati</taxon>
        <taxon>Actinomycetota</taxon>
        <taxon>Actinomycetes</taxon>
        <taxon>Micromonosporales</taxon>
        <taxon>Micromonosporaceae</taxon>
        <taxon>Catellatospora</taxon>
    </lineage>
</organism>
<evidence type="ECO:0000256" key="2">
    <source>
        <dbReference type="ARBA" id="ARBA00023002"/>
    </source>
</evidence>
<dbReference type="InterPro" id="IPR029510">
    <property type="entry name" value="Ald_DH_CS_GLU"/>
</dbReference>
<evidence type="ECO:0000259" key="5">
    <source>
        <dbReference type="Pfam" id="PF00171"/>
    </source>
</evidence>
<accession>A0A8J3JQ68</accession>
<comment type="similarity">
    <text evidence="1 4">Belongs to the aldehyde dehydrogenase family.</text>
</comment>
<dbReference type="InterPro" id="IPR016162">
    <property type="entry name" value="Ald_DH_N"/>
</dbReference>
<evidence type="ECO:0000256" key="1">
    <source>
        <dbReference type="ARBA" id="ARBA00009986"/>
    </source>
</evidence>
<gene>
    <name evidence="6" type="ORF">Cba03nite_60470</name>
</gene>
<dbReference type="PANTHER" id="PTHR42991">
    <property type="entry name" value="ALDEHYDE DEHYDROGENASE"/>
    <property type="match status" value="1"/>
</dbReference>
<evidence type="ECO:0000256" key="4">
    <source>
        <dbReference type="RuleBase" id="RU003345"/>
    </source>
</evidence>
<protein>
    <submittedName>
        <fullName evidence="6">Aldehyde dehydrogenase</fullName>
    </submittedName>
</protein>
<dbReference type="Gene3D" id="3.40.605.10">
    <property type="entry name" value="Aldehyde Dehydrogenase, Chain A, domain 1"/>
    <property type="match status" value="1"/>
</dbReference>
<dbReference type="PROSITE" id="PS00687">
    <property type="entry name" value="ALDEHYDE_DEHYDR_GLU"/>
    <property type="match status" value="1"/>
</dbReference>
<keyword evidence="2 4" id="KW-0560">Oxidoreductase</keyword>
<name>A0A8J3JQ68_9ACTN</name>
<dbReference type="SUPFAM" id="SSF53720">
    <property type="entry name" value="ALDH-like"/>
    <property type="match status" value="1"/>
</dbReference>
<evidence type="ECO:0000313" key="7">
    <source>
        <dbReference type="Proteomes" id="UP000601223"/>
    </source>
</evidence>
<feature type="active site" evidence="3">
    <location>
        <position position="248"/>
    </location>
</feature>
<feature type="domain" description="Aldehyde dehydrogenase" evidence="5">
    <location>
        <begin position="16"/>
        <end position="468"/>
    </location>
</feature>
<dbReference type="FunFam" id="3.40.605.10:FF:000020">
    <property type="entry name" value="Aldehyde dehydrogenase"/>
    <property type="match status" value="1"/>
</dbReference>
<dbReference type="InterPro" id="IPR016161">
    <property type="entry name" value="Ald_DH/histidinol_DH"/>
</dbReference>
<dbReference type="EMBL" id="BONF01000040">
    <property type="protein sequence ID" value="GIF84698.1"/>
    <property type="molecule type" value="Genomic_DNA"/>
</dbReference>
<keyword evidence="7" id="KW-1185">Reference proteome</keyword>
<reference evidence="6 7" key="1">
    <citation type="submission" date="2021-01" db="EMBL/GenBank/DDBJ databases">
        <title>Whole genome shotgun sequence of Catellatospora bangladeshensis NBRC 107357.</title>
        <authorList>
            <person name="Komaki H."/>
            <person name="Tamura T."/>
        </authorList>
    </citation>
    <scope>NUCLEOTIDE SEQUENCE [LARGE SCALE GENOMIC DNA]</scope>
    <source>
        <strain evidence="6 7">NBRC 107357</strain>
    </source>
</reference>
<sequence length="477" mass="49286">MADQTPYWIAGSPESSDDTVVIRNPYDGRVVGQTANATPAQVETAVAAAAKAAPEGARLPAAARAAALDHVSRRLTERGDEIAALISGENGKPLMWAKAELGRAASTFRWAAEEARRFSGELMRLDTDPAAAGRMAVVRRFPKGPVLGISPFNFPLNLVAHKVAPAIAVGAPIVVKPAPATPLSALLLGELLAETDLPPGMFSFIPLPNDRAAALAADPRLPVVSFTGSGPVGAAIQAAVPHKHVTLELGGNAAAVVCGDYRDLSWAAQRIALFSNYQAGQSCIAVQRVIVHRDQAEAFVPKLVEAVRGLKTGDPAAADTQVGPLINEAAAERVESWVGEAVAAGARVLVGGTRDGANYAPTVLADVPADAKVACDEVFGPVLVVSVVDSDEAAFAAVNDSAYGLQAGVFTSDLQTAFAAHATLQVGGVIVGDVPSFRADQMPYGGVKGSGTGREGLRSAMDDYTDPRVMVLTGLQL</sequence>
<evidence type="ECO:0000313" key="6">
    <source>
        <dbReference type="EMBL" id="GIF84698.1"/>
    </source>
</evidence>
<dbReference type="Proteomes" id="UP000601223">
    <property type="component" value="Unassembled WGS sequence"/>
</dbReference>
<dbReference type="AlphaFoldDB" id="A0A8J3JQ68"/>
<dbReference type="Gene3D" id="3.40.309.10">
    <property type="entry name" value="Aldehyde Dehydrogenase, Chain A, domain 2"/>
    <property type="match status" value="1"/>
</dbReference>
<dbReference type="Pfam" id="PF00171">
    <property type="entry name" value="Aldedh"/>
    <property type="match status" value="1"/>
</dbReference>
<dbReference type="InterPro" id="IPR015590">
    <property type="entry name" value="Aldehyde_DH_dom"/>
</dbReference>
<dbReference type="RefSeq" id="WP_203753383.1">
    <property type="nucleotide sequence ID" value="NZ_BONF01000040.1"/>
</dbReference>
<dbReference type="InterPro" id="IPR051020">
    <property type="entry name" value="ALDH-related_metabolic_enz"/>
</dbReference>
<dbReference type="GO" id="GO:0008911">
    <property type="term" value="F:lactaldehyde dehydrogenase (NAD+) activity"/>
    <property type="evidence" value="ECO:0007669"/>
    <property type="project" value="TreeGrafter"/>
</dbReference>